<dbReference type="InterPro" id="IPR038332">
    <property type="entry name" value="PPE_sf"/>
</dbReference>
<feature type="domain" description="PE" evidence="2">
    <location>
        <begin position="39"/>
        <end position="129"/>
    </location>
</feature>
<evidence type="ECO:0000313" key="4">
    <source>
        <dbReference type="Proteomes" id="UP000020681"/>
    </source>
</evidence>
<dbReference type="EMBL" id="JAOL01000150">
    <property type="protein sequence ID" value="EUA88020.1"/>
    <property type="molecule type" value="Genomic_DNA"/>
</dbReference>
<dbReference type="InterPro" id="IPR000084">
    <property type="entry name" value="PE-PGRS_N"/>
</dbReference>
<gene>
    <name evidence="3" type="ORF">I551_5516</name>
</gene>
<reference evidence="3 4" key="1">
    <citation type="submission" date="2014-01" db="EMBL/GenBank/DDBJ databases">
        <authorList>
            <person name="Dobos K."/>
            <person name="Lenaerts A."/>
            <person name="Ordway D."/>
            <person name="DeGroote M.A."/>
            <person name="Parker T."/>
            <person name="Sizemore C."/>
            <person name="Tallon L.J."/>
            <person name="Sadzewicz L.K."/>
            <person name="Sengamalay N."/>
            <person name="Fraser C.M."/>
            <person name="Hine E."/>
            <person name="Shefchek K.A."/>
            <person name="Das S.P."/>
            <person name="Tettelin H."/>
        </authorList>
    </citation>
    <scope>NUCLEOTIDE SEQUENCE [LARGE SCALE GENOMIC DNA]</scope>
    <source>
        <strain evidence="3 4">Harvey</strain>
    </source>
</reference>
<name>A0ABN0QTF2_MYCUL</name>
<sequence>MTGHVTICGIRPPNCGDADTVGGTWESVAMKGGSNMSLVMVVPECLNQAAGQLENIGTALGAANAAAAPPTTGIAAAAGDEVSAAVASLFAEHGQGFQHLCGEAAAFHSRFVQALGGAASAFAASEATNAALMSASAAAASASAATIPVPPLPRFRPSSTSSSIGRSTS</sequence>
<feature type="region of interest" description="Disordered" evidence="1">
    <location>
        <begin position="150"/>
        <end position="169"/>
    </location>
</feature>
<dbReference type="Pfam" id="PF00934">
    <property type="entry name" value="PE"/>
    <property type="match status" value="1"/>
</dbReference>
<keyword evidence="4" id="KW-1185">Reference proteome</keyword>
<evidence type="ECO:0000259" key="2">
    <source>
        <dbReference type="Pfam" id="PF00934"/>
    </source>
</evidence>
<accession>A0ABN0QTF2</accession>
<evidence type="ECO:0000256" key="1">
    <source>
        <dbReference type="SAM" id="MobiDB-lite"/>
    </source>
</evidence>
<dbReference type="SUPFAM" id="SSF140459">
    <property type="entry name" value="PE/PPE dimer-like"/>
    <property type="match status" value="1"/>
</dbReference>
<dbReference type="Gene3D" id="1.10.287.850">
    <property type="entry name" value="HP0062-like domain"/>
    <property type="match status" value="1"/>
</dbReference>
<organism evidence="3 4">
    <name type="scientific">Mycobacterium ulcerans str. Harvey</name>
    <dbReference type="NCBI Taxonomy" id="1299332"/>
    <lineage>
        <taxon>Bacteria</taxon>
        <taxon>Bacillati</taxon>
        <taxon>Actinomycetota</taxon>
        <taxon>Actinomycetes</taxon>
        <taxon>Mycobacteriales</taxon>
        <taxon>Mycobacteriaceae</taxon>
        <taxon>Mycobacterium</taxon>
        <taxon>Mycobacterium ulcerans group</taxon>
    </lineage>
</organism>
<protein>
    <submittedName>
        <fullName evidence="3">PE family protein</fullName>
    </submittedName>
</protein>
<feature type="compositionally biased region" description="Low complexity" evidence="1">
    <location>
        <begin position="155"/>
        <end position="169"/>
    </location>
</feature>
<evidence type="ECO:0000313" key="3">
    <source>
        <dbReference type="EMBL" id="EUA88020.1"/>
    </source>
</evidence>
<proteinExistence type="predicted"/>
<dbReference type="Proteomes" id="UP000020681">
    <property type="component" value="Unassembled WGS sequence"/>
</dbReference>
<comment type="caution">
    <text evidence="3">The sequence shown here is derived from an EMBL/GenBank/DDBJ whole genome shotgun (WGS) entry which is preliminary data.</text>
</comment>